<sequence length="212" mass="23367">MKTTITYLFDPLCGWCYGAAPMIGKLSEQSDITLVLAPSGLFSDSGGRVMDAAFADYAWSNDQRIEKLTGQRFTPEYRSHILGKPGSRFDSAAATMALSAVAMSAPERELDALRLLQEARYLYAQDTCDWSVVTTVLRNNNFNRAADSLASPDDALRDRHRTRIRNAQEMMHSFGVQGVPALIISDEQGSRLLRSNALYTSFDTLLSDIAAA</sequence>
<evidence type="ECO:0000259" key="1">
    <source>
        <dbReference type="Pfam" id="PF01323"/>
    </source>
</evidence>
<keyword evidence="3" id="KW-1185">Reference proteome</keyword>
<dbReference type="SUPFAM" id="SSF52833">
    <property type="entry name" value="Thioredoxin-like"/>
    <property type="match status" value="1"/>
</dbReference>
<evidence type="ECO:0000313" key="2">
    <source>
        <dbReference type="EMBL" id="MBC3810027.1"/>
    </source>
</evidence>
<dbReference type="CDD" id="cd03025">
    <property type="entry name" value="DsbA_FrnE_like"/>
    <property type="match status" value="1"/>
</dbReference>
<dbReference type="EMBL" id="JACOFT010000001">
    <property type="protein sequence ID" value="MBC3810027.1"/>
    <property type="molecule type" value="Genomic_DNA"/>
</dbReference>
<dbReference type="Pfam" id="PF01323">
    <property type="entry name" value="DSBA"/>
    <property type="match status" value="1"/>
</dbReference>
<feature type="domain" description="DSBA-like thioredoxin" evidence="1">
    <location>
        <begin position="4"/>
        <end position="188"/>
    </location>
</feature>
<name>A0ABR6XBA3_9BURK</name>
<gene>
    <name evidence="2" type="ORF">H8K26_01120</name>
</gene>
<protein>
    <submittedName>
        <fullName evidence="2">DsbA family protein</fullName>
    </submittedName>
</protein>
<dbReference type="InterPro" id="IPR001853">
    <property type="entry name" value="DSBA-like_thioredoxin_dom"/>
</dbReference>
<dbReference type="Proteomes" id="UP000637632">
    <property type="component" value="Unassembled WGS sequence"/>
</dbReference>
<dbReference type="Gene3D" id="3.40.30.10">
    <property type="entry name" value="Glutaredoxin"/>
    <property type="match status" value="1"/>
</dbReference>
<proteinExistence type="predicted"/>
<dbReference type="RefSeq" id="WP_190476736.1">
    <property type="nucleotide sequence ID" value="NZ_JACOFT010000001.1"/>
</dbReference>
<dbReference type="InterPro" id="IPR036249">
    <property type="entry name" value="Thioredoxin-like_sf"/>
</dbReference>
<organism evidence="2 3">
    <name type="scientific">Undibacterium aquatile</name>
    <dbReference type="NCBI Taxonomy" id="1537398"/>
    <lineage>
        <taxon>Bacteria</taxon>
        <taxon>Pseudomonadati</taxon>
        <taxon>Pseudomonadota</taxon>
        <taxon>Betaproteobacteria</taxon>
        <taxon>Burkholderiales</taxon>
        <taxon>Oxalobacteraceae</taxon>
        <taxon>Undibacterium</taxon>
    </lineage>
</organism>
<reference evidence="2 3" key="1">
    <citation type="submission" date="2020-08" db="EMBL/GenBank/DDBJ databases">
        <title>Novel species isolated from subtropical streams in China.</title>
        <authorList>
            <person name="Lu H."/>
        </authorList>
    </citation>
    <scope>NUCLEOTIDE SEQUENCE [LARGE SCALE GENOMIC DNA]</scope>
    <source>
        <strain evidence="2 3">CCTCC AB 2015119</strain>
    </source>
</reference>
<accession>A0ABR6XBA3</accession>
<evidence type="ECO:0000313" key="3">
    <source>
        <dbReference type="Proteomes" id="UP000637632"/>
    </source>
</evidence>
<comment type="caution">
    <text evidence="2">The sequence shown here is derived from an EMBL/GenBank/DDBJ whole genome shotgun (WGS) entry which is preliminary data.</text>
</comment>